<keyword evidence="2" id="KW-0028">Amino-acid biosynthesis</keyword>
<evidence type="ECO:0000256" key="2">
    <source>
        <dbReference type="ARBA" id="ARBA00023154"/>
    </source>
</evidence>
<keyword evidence="2" id="KW-0457">Lysine biosynthesis</keyword>
<evidence type="ECO:0000313" key="4">
    <source>
        <dbReference type="EMBL" id="CAH7667689.1"/>
    </source>
</evidence>
<dbReference type="SUPFAM" id="SSF55347">
    <property type="entry name" value="Glyceraldehyde-3-phosphate dehydrogenase-like, C-terminal domain"/>
    <property type="match status" value="1"/>
</dbReference>
<dbReference type="InterPro" id="IPR007886">
    <property type="entry name" value="AlaDH/PNT_N"/>
</dbReference>
<evidence type="ECO:0000259" key="3">
    <source>
        <dbReference type="SMART" id="SM01003"/>
    </source>
</evidence>
<dbReference type="AlphaFoldDB" id="A0AAV0AIR5"/>
<accession>A0AAV0AIR5</accession>
<dbReference type="InterPro" id="IPR036291">
    <property type="entry name" value="NAD(P)-bd_dom_sf"/>
</dbReference>
<dbReference type="PANTHER" id="PTHR11133:SF22">
    <property type="entry name" value="ALPHA-AMINOADIPIC SEMIALDEHYDE SYNTHASE, MITOCHONDRIAL"/>
    <property type="match status" value="1"/>
</dbReference>
<dbReference type="InterPro" id="IPR032095">
    <property type="entry name" value="Sacchrp_dh-like_C"/>
</dbReference>
<organism evidence="4 5">
    <name type="scientific">Phakopsora pachyrhizi</name>
    <name type="common">Asian soybean rust disease fungus</name>
    <dbReference type="NCBI Taxonomy" id="170000"/>
    <lineage>
        <taxon>Eukaryota</taxon>
        <taxon>Fungi</taxon>
        <taxon>Dikarya</taxon>
        <taxon>Basidiomycota</taxon>
        <taxon>Pucciniomycotina</taxon>
        <taxon>Pucciniomycetes</taxon>
        <taxon>Pucciniales</taxon>
        <taxon>Phakopsoraceae</taxon>
        <taxon>Phakopsora</taxon>
    </lineage>
</organism>
<dbReference type="PANTHER" id="PTHR11133">
    <property type="entry name" value="SACCHAROPINE DEHYDROGENASE"/>
    <property type="match status" value="1"/>
</dbReference>
<dbReference type="Proteomes" id="UP001153365">
    <property type="component" value="Unassembled WGS sequence"/>
</dbReference>
<reference evidence="4" key="1">
    <citation type="submission" date="2022-06" db="EMBL/GenBank/DDBJ databases">
        <authorList>
            <consortium name="SYNGENTA / RWTH Aachen University"/>
        </authorList>
    </citation>
    <scope>NUCLEOTIDE SEQUENCE</scope>
</reference>
<dbReference type="SMART" id="SM01003">
    <property type="entry name" value="AlaDh_PNT_N"/>
    <property type="match status" value="1"/>
</dbReference>
<name>A0AAV0AIR5_PHAPC</name>
<dbReference type="GO" id="GO:0019878">
    <property type="term" value="P:lysine biosynthetic process via aminoadipic acid"/>
    <property type="evidence" value="ECO:0007669"/>
    <property type="project" value="TreeGrafter"/>
</dbReference>
<comment type="caution">
    <text evidence="4">The sequence shown here is derived from an EMBL/GenBank/DDBJ whole genome shotgun (WGS) entry which is preliminary data.</text>
</comment>
<feature type="domain" description="Alanine dehydrogenase/pyridine nucleotide transhydrogenase N-terminal" evidence="3">
    <location>
        <begin position="43"/>
        <end position="186"/>
    </location>
</feature>
<dbReference type="Gene3D" id="3.40.50.720">
    <property type="entry name" value="NAD(P)-binding Rossmann-like Domain"/>
    <property type="match status" value="3"/>
</dbReference>
<dbReference type="Gene3D" id="3.30.360.10">
    <property type="entry name" value="Dihydrodipicolinate Reductase, domain 2"/>
    <property type="match status" value="1"/>
</dbReference>
<dbReference type="GO" id="GO:0004753">
    <property type="term" value="F:saccharopine dehydrogenase activity"/>
    <property type="evidence" value="ECO:0007669"/>
    <property type="project" value="TreeGrafter"/>
</dbReference>
<dbReference type="Pfam" id="PF03435">
    <property type="entry name" value="Sacchrp_dh_NADP"/>
    <property type="match status" value="1"/>
</dbReference>
<dbReference type="Pfam" id="PF05222">
    <property type="entry name" value="AlaDh_PNT_N"/>
    <property type="match status" value="1"/>
</dbReference>
<keyword evidence="5" id="KW-1185">Reference proteome</keyword>
<dbReference type="Pfam" id="PF16653">
    <property type="entry name" value="Sacchrp_dh_C"/>
    <property type="match status" value="1"/>
</dbReference>
<gene>
    <name evidence="4" type="ORF">PPACK8108_LOCUS2112</name>
</gene>
<dbReference type="EMBL" id="CALTRL010000364">
    <property type="protein sequence ID" value="CAH7667689.1"/>
    <property type="molecule type" value="Genomic_DNA"/>
</dbReference>
<evidence type="ECO:0000256" key="1">
    <source>
        <dbReference type="ARBA" id="ARBA00023002"/>
    </source>
</evidence>
<dbReference type="Gene3D" id="1.10.1870.10">
    <property type="entry name" value="Domain 3, Saccharopine reductase"/>
    <property type="match status" value="1"/>
</dbReference>
<keyword evidence="1" id="KW-0560">Oxidoreductase</keyword>
<sequence length="1040" mass="116572">MLLILQRTRPRAIRGHRLIESYKSNQRNIYSSSLIGNRSVTLTIKAEHKDRLWERRSPLTPDDASRLINRFGSDRLKVQIESSPKRIFDDQSYAKVGAEVVEEGRGNGEVIIAVKEISIDHLPPRNQDSPLRTYCFFSHTHKGQSYNVPLLNRMVESGHQFIDWELLVDPETQVRQVSFGRLAGVVGAGEALSGYGILALKQGYSTPFLNLPRPYTFRSTNEFFEGLDLLKNQISREGYRGPMVSVIVTGWSGRVGGGAVETLDQAGIQWVESLVQLRHELSQSKRSDKNYKIIGYKLQLKDHLYVNDDMNKLEFDRSHYNDNPHRYLSNFNQTIAPYTTLLINSAYWSNEFPRLLSNSQFSELIQSPNNRLRGITDISCDFNGGLEFVSRATTIESPYAFLKSDPANQKKVIEADWSDPRALAQLISIEILPSELPRDASIDFSAAILPYLADLIESKLSDSSTESNSLIKSLENATICKDGKLAPKHQGLSNLLSNFFEKSTQKTQTVVNQGDKVSVGDSQKSVAIFGSGLVAKPAIQVLLSDPNVKLTIAAKLIDEAKELIDSVCKSNPENQGRIELIYVDAEGDPTQVSDIVKQADIVLSLLPATIHPLIAKPCLDHSVNLVTASYVSPAMASFDETARSKGLVFLNELGLDPGIDHMTAVRLINRLKKEYSDWRIRSFVSFCGGLPEESDGLLGYKFSWSPRGVLEAMGNPARFKLDGKVYEIEGEKLMSQRFRRVGEVMFNGKFGFGGPSSLEGIANRDSLGYIERYGLDSDDLETMMRGTLRYEGFCEVMEHLRRIGLVRKDNQFSWTEAGPPDRWDQVIERLGGQVSEGAVRNVLKRLGLLPGSEGTELKGQLSKFPSEAELKTMTPIEILCKFLSDRLAYGVGERDLVLLSHEIRIEEDSRSGEERWIKSELMIKGDQDSTAMAKTVGSPIGIGALKILRDVEKLRSGTIRGGVMRPTEEVIWKDVLKDLEDRCNIKMVEREYRKYEDGIVVEVEKEKDGKVKTKKRNGLEALLKLGVKNWKKPSKLKPII</sequence>
<dbReference type="GO" id="GO:0005737">
    <property type="term" value="C:cytoplasm"/>
    <property type="evidence" value="ECO:0007669"/>
    <property type="project" value="TreeGrafter"/>
</dbReference>
<dbReference type="InterPro" id="IPR005097">
    <property type="entry name" value="Sacchrp_dh_NADP-bd"/>
</dbReference>
<evidence type="ECO:0000313" key="5">
    <source>
        <dbReference type="Proteomes" id="UP001153365"/>
    </source>
</evidence>
<dbReference type="SUPFAM" id="SSF51735">
    <property type="entry name" value="NAD(P)-binding Rossmann-fold domains"/>
    <property type="match status" value="1"/>
</dbReference>
<proteinExistence type="predicted"/>
<dbReference type="SUPFAM" id="SSF52283">
    <property type="entry name" value="Formate/glycerate dehydrogenase catalytic domain-like"/>
    <property type="match status" value="1"/>
</dbReference>
<protein>
    <submittedName>
        <fullName evidence="4">Saccharopine dehydrogenase-domain-containing protein</fullName>
    </submittedName>
</protein>
<dbReference type="InterPro" id="IPR051168">
    <property type="entry name" value="AASS"/>
</dbReference>